<dbReference type="Pfam" id="PF00982">
    <property type="entry name" value="Glyco_transf_20"/>
    <property type="match status" value="1"/>
</dbReference>
<dbReference type="SUPFAM" id="SSF53756">
    <property type="entry name" value="UDP-Glycosyltransferase/glycogen phosphorylase"/>
    <property type="match status" value="1"/>
</dbReference>
<dbReference type="NCBIfam" id="TIGR00685">
    <property type="entry name" value="T6PP"/>
    <property type="match status" value="1"/>
</dbReference>
<dbReference type="Gene3D" id="3.40.50.2000">
    <property type="entry name" value="Glycogen Phosphorylase B"/>
    <property type="match status" value="2"/>
</dbReference>
<comment type="similarity">
    <text evidence="2">In the C-terminal section; belongs to the trehalose phosphatase family.</text>
</comment>
<dbReference type="FunFam" id="3.40.50.1000:FF:000054">
    <property type="entry name" value="alpha,alpha-trehalose-phosphate synthase [UDP-forming] 6"/>
    <property type="match status" value="1"/>
</dbReference>
<evidence type="ECO:0000313" key="9">
    <source>
        <dbReference type="Proteomes" id="UP000652761"/>
    </source>
</evidence>
<evidence type="ECO:0000256" key="1">
    <source>
        <dbReference type="ARBA" id="ARBA00005409"/>
    </source>
</evidence>
<dbReference type="Pfam" id="PF02358">
    <property type="entry name" value="Trehalose_PPase"/>
    <property type="match status" value="1"/>
</dbReference>
<dbReference type="FunFam" id="3.40.50.2000:FF:000010">
    <property type="entry name" value="Alpha,alpha-trehalose-phosphate synthase"/>
    <property type="match status" value="1"/>
</dbReference>
<reference evidence="8" key="1">
    <citation type="submission" date="2017-07" db="EMBL/GenBank/DDBJ databases">
        <title>Taro Niue Genome Assembly and Annotation.</title>
        <authorList>
            <person name="Atibalentja N."/>
            <person name="Keating K."/>
            <person name="Fields C.J."/>
        </authorList>
    </citation>
    <scope>NUCLEOTIDE SEQUENCE</scope>
    <source>
        <strain evidence="8">Niue_2</strain>
        <tissue evidence="8">Leaf</tissue>
    </source>
</reference>
<sequence length="863" mass="96917">MMSRSYTNLLDLASGNLPAQGSGRSGRRLPRVMSVPGVVCELDDEQALSVSSDAPSSLAQDRIIIVANQLPVNAQRRPDGPGWSFTWEEESPLLQLKDGLPDDMEVIYVGSLRADVQQGEQEEVSQALLERFRCVVAFLPGDILARFYHGFCKQELWSLFHYMLPMSGSRGRGRGGRCFDRSLWEAYVAANKLYAQKVIEVISPEDDYVWVHDYHLMVVPTFLRRRFNRLRMGFFLHSPFPSSEIYRALPVREEILKALLNSDLIGFHTFDYARHFLSCCSRMLGLEYQCRRGYIGVEYFGRTVGIKIMPVGVHMGQLESVLKLGDDSDEELRQRFAGKTVLLGVDDMDIFKGINLKLLAFEQMLRVHPRWQGRAVLVQIANPPRSKGSGDDRNVLDQIRAEIQESCKRIDDAFGRDNYEPVVFIDRPVSISERIAFYMIADCVVVTAVRDGMNLTPYEYVVCRQGFSGGSDPDSGGTRKSSMLVVSEFIGCSPSLSGAIRINPWNIESTAEAMNEAISLNESEKQLRHEKHYKYVSTHDVAYWSRSFLHDLERTCRDHFRRKCWGIGLGFGFRVVALDHNFRKLNMDAIVSAYNSTRNRAILLDYDGTVMPQSSINKTPGSEVISIINSLCRDSKNVVFIVSGRGRESLVKWFSPCEKLGIAAEHGFYMRWSRDGEWETCGQTTGFGWIQLAEPVMKQYTEATDGSLMEKKESALVWHHQDADLAFGSTQSKELLDHLESVLANEPVAVKRGQFIVEVKPQGVSKGLVAEKILSSMRGKGKRADFILCIGDDRSDEDMFGGIASLTRDMVSSSSSIFACTVGQKPSKAKYYLDDTTEVITLLKALAEASDDQSSASEPENDA</sequence>
<comment type="caution">
    <text evidence="8">The sequence shown here is derived from an EMBL/GenBank/DDBJ whole genome shotgun (WGS) entry which is preliminary data.</text>
</comment>
<protein>
    <recommendedName>
        <fullName evidence="3">alpha,alpha-trehalose-phosphate synthase (UDP-forming)</fullName>
        <ecNumber evidence="3">2.4.1.15</ecNumber>
    </recommendedName>
</protein>
<keyword evidence="4" id="KW-0597">Phosphoprotein</keyword>
<gene>
    <name evidence="8" type="ORF">Taro_023524</name>
</gene>
<dbReference type="Proteomes" id="UP000652761">
    <property type="component" value="Unassembled WGS sequence"/>
</dbReference>
<dbReference type="FunFam" id="3.40.50.1000:FF:000052">
    <property type="entry name" value="Alpha,alpha-trehalose-phosphate synthase [UDP-forming] 6"/>
    <property type="match status" value="1"/>
</dbReference>
<comment type="similarity">
    <text evidence="1">In the N-terminal section; belongs to the glycosyltransferase 20 family.</text>
</comment>
<dbReference type="Gene3D" id="3.40.50.1000">
    <property type="entry name" value="HAD superfamily/HAD-like"/>
    <property type="match status" value="2"/>
</dbReference>
<dbReference type="GO" id="GO:0005829">
    <property type="term" value="C:cytosol"/>
    <property type="evidence" value="ECO:0007669"/>
    <property type="project" value="TreeGrafter"/>
</dbReference>
<evidence type="ECO:0000256" key="4">
    <source>
        <dbReference type="ARBA" id="ARBA00022553"/>
    </source>
</evidence>
<dbReference type="InterPro" id="IPR006379">
    <property type="entry name" value="HAD-SF_hydro_IIB"/>
</dbReference>
<dbReference type="CDD" id="cd03788">
    <property type="entry name" value="GT20_TPS"/>
    <property type="match status" value="1"/>
</dbReference>
<dbReference type="AlphaFoldDB" id="A0A843UXM7"/>
<keyword evidence="6" id="KW-0808">Transferase</keyword>
<name>A0A843UXM7_COLES</name>
<dbReference type="InterPro" id="IPR001830">
    <property type="entry name" value="Glyco_trans_20"/>
</dbReference>
<evidence type="ECO:0000256" key="2">
    <source>
        <dbReference type="ARBA" id="ARBA00006330"/>
    </source>
</evidence>
<dbReference type="SUPFAM" id="SSF56784">
    <property type="entry name" value="HAD-like"/>
    <property type="match status" value="1"/>
</dbReference>
<dbReference type="EMBL" id="NMUH01001285">
    <property type="protein sequence ID" value="MQL90922.1"/>
    <property type="molecule type" value="Genomic_DNA"/>
</dbReference>
<dbReference type="EC" id="2.4.1.15" evidence="3"/>
<dbReference type="InterPro" id="IPR003337">
    <property type="entry name" value="Trehalose_PPase"/>
</dbReference>
<dbReference type="InterPro" id="IPR036412">
    <property type="entry name" value="HAD-like_sf"/>
</dbReference>
<dbReference type="CDD" id="cd01627">
    <property type="entry name" value="HAD_TPP"/>
    <property type="match status" value="1"/>
</dbReference>
<dbReference type="GO" id="GO:0003825">
    <property type="term" value="F:alpha,alpha-trehalose-phosphate synthase (UDP-forming) activity"/>
    <property type="evidence" value="ECO:0007669"/>
    <property type="project" value="UniProtKB-EC"/>
</dbReference>
<evidence type="ECO:0000256" key="6">
    <source>
        <dbReference type="ARBA" id="ARBA00022679"/>
    </source>
</evidence>
<dbReference type="OrthoDB" id="755951at2759"/>
<evidence type="ECO:0000313" key="8">
    <source>
        <dbReference type="EMBL" id="MQL90922.1"/>
    </source>
</evidence>
<evidence type="ECO:0000256" key="7">
    <source>
        <dbReference type="ARBA" id="ARBA00048039"/>
    </source>
</evidence>
<dbReference type="InterPro" id="IPR023214">
    <property type="entry name" value="HAD_sf"/>
</dbReference>
<dbReference type="PANTHER" id="PTHR10788:SF113">
    <property type="entry name" value="TREHALOSE 6-PHOSPHATE PHOSPHATASE"/>
    <property type="match status" value="1"/>
</dbReference>
<dbReference type="PANTHER" id="PTHR10788">
    <property type="entry name" value="TREHALOSE-6-PHOSPHATE SYNTHASE"/>
    <property type="match status" value="1"/>
</dbReference>
<dbReference type="FunFam" id="3.40.50.2000:FF:000017">
    <property type="entry name" value="alpha,alpha-trehalose-phosphate synthase [UDP-forming] 6"/>
    <property type="match status" value="1"/>
</dbReference>
<organism evidence="8 9">
    <name type="scientific">Colocasia esculenta</name>
    <name type="common">Wild taro</name>
    <name type="synonym">Arum esculentum</name>
    <dbReference type="NCBI Taxonomy" id="4460"/>
    <lineage>
        <taxon>Eukaryota</taxon>
        <taxon>Viridiplantae</taxon>
        <taxon>Streptophyta</taxon>
        <taxon>Embryophyta</taxon>
        <taxon>Tracheophyta</taxon>
        <taxon>Spermatophyta</taxon>
        <taxon>Magnoliopsida</taxon>
        <taxon>Liliopsida</taxon>
        <taxon>Araceae</taxon>
        <taxon>Aroideae</taxon>
        <taxon>Colocasieae</taxon>
        <taxon>Colocasia</taxon>
    </lineage>
</organism>
<dbReference type="NCBIfam" id="TIGR01484">
    <property type="entry name" value="HAD-SF-IIB"/>
    <property type="match status" value="1"/>
</dbReference>
<proteinExistence type="inferred from homology"/>
<evidence type="ECO:0000256" key="3">
    <source>
        <dbReference type="ARBA" id="ARBA00012538"/>
    </source>
</evidence>
<comment type="catalytic activity">
    <reaction evidence="7">
        <text>D-glucose 6-phosphate + UDP-alpha-D-glucose = alpha,alpha-trehalose 6-phosphate + UDP + H(+)</text>
        <dbReference type="Rhea" id="RHEA:18889"/>
        <dbReference type="ChEBI" id="CHEBI:15378"/>
        <dbReference type="ChEBI" id="CHEBI:58223"/>
        <dbReference type="ChEBI" id="CHEBI:58429"/>
        <dbReference type="ChEBI" id="CHEBI:58885"/>
        <dbReference type="ChEBI" id="CHEBI:61548"/>
        <dbReference type="EC" id="2.4.1.15"/>
    </reaction>
</comment>
<dbReference type="GO" id="GO:0005992">
    <property type="term" value="P:trehalose biosynthetic process"/>
    <property type="evidence" value="ECO:0007669"/>
    <property type="project" value="InterPro"/>
</dbReference>
<dbReference type="GO" id="GO:0004805">
    <property type="term" value="F:trehalose-phosphatase activity"/>
    <property type="evidence" value="ECO:0007669"/>
    <property type="project" value="TreeGrafter"/>
</dbReference>
<keyword evidence="5" id="KW-0328">Glycosyltransferase</keyword>
<accession>A0A843UXM7</accession>
<evidence type="ECO:0000256" key="5">
    <source>
        <dbReference type="ARBA" id="ARBA00022676"/>
    </source>
</evidence>
<keyword evidence="9" id="KW-1185">Reference proteome</keyword>